<protein>
    <submittedName>
        <fullName evidence="2">Uncharacterized protein</fullName>
    </submittedName>
</protein>
<proteinExistence type="predicted"/>
<dbReference type="EMBL" id="QLNT01000005">
    <property type="protein sequence ID" value="KAF3074147.1"/>
    <property type="molecule type" value="Genomic_DNA"/>
</dbReference>
<comment type="caution">
    <text evidence="2">The sequence shown here is derived from an EMBL/GenBank/DDBJ whole genome shotgun (WGS) entry which is preliminary data.</text>
</comment>
<dbReference type="Proteomes" id="UP000801864">
    <property type="component" value="Unassembled WGS sequence"/>
</dbReference>
<name>A0A9P5CH89_9HYPO</name>
<gene>
    <name evidence="2" type="ORF">CFAM422_003384</name>
</gene>
<dbReference type="AlphaFoldDB" id="A0A9P5CH89"/>
<evidence type="ECO:0000256" key="1">
    <source>
        <dbReference type="SAM" id="MobiDB-lite"/>
    </source>
</evidence>
<evidence type="ECO:0000313" key="3">
    <source>
        <dbReference type="Proteomes" id="UP000801864"/>
    </source>
</evidence>
<keyword evidence="3" id="KW-1185">Reference proteome</keyword>
<accession>A0A9P5CH89</accession>
<feature type="region of interest" description="Disordered" evidence="1">
    <location>
        <begin position="1"/>
        <end position="20"/>
    </location>
</feature>
<sequence length="66" mass="7617">MPTPHRIAGERQSETPNRPQLLWRSMARHINGHNDNWARKSIRDPGTEKYVSANHPVNLSLFDRSA</sequence>
<organism evidence="2 3">
    <name type="scientific">Trichoderma lentiforme</name>
    <dbReference type="NCBI Taxonomy" id="1567552"/>
    <lineage>
        <taxon>Eukaryota</taxon>
        <taxon>Fungi</taxon>
        <taxon>Dikarya</taxon>
        <taxon>Ascomycota</taxon>
        <taxon>Pezizomycotina</taxon>
        <taxon>Sordariomycetes</taxon>
        <taxon>Hypocreomycetidae</taxon>
        <taxon>Hypocreales</taxon>
        <taxon>Hypocreaceae</taxon>
        <taxon>Trichoderma</taxon>
    </lineage>
</organism>
<reference evidence="2 3" key="1">
    <citation type="submission" date="2018-06" db="EMBL/GenBank/DDBJ databases">
        <title>Genome analysis of cellulolytic fungus Trichoderma lentiforme CFAM-422.</title>
        <authorList>
            <person name="Steindorff A.S."/>
            <person name="Formighieri E.F."/>
            <person name="Midorikawa G.E.O."/>
            <person name="Tamietti M.S."/>
            <person name="Ramos E.Z."/>
            <person name="Silva A.S."/>
            <person name="Bon E.P.S."/>
            <person name="Mendes T.D."/>
            <person name="Damaso M.C.T."/>
            <person name="Favaro L.C.L."/>
        </authorList>
    </citation>
    <scope>NUCLEOTIDE SEQUENCE [LARGE SCALE GENOMIC DNA]</scope>
    <source>
        <strain evidence="2 3">CFAM-422</strain>
    </source>
</reference>
<evidence type="ECO:0000313" key="2">
    <source>
        <dbReference type="EMBL" id="KAF3074147.1"/>
    </source>
</evidence>